<feature type="non-terminal residue" evidence="2">
    <location>
        <position position="1"/>
    </location>
</feature>
<dbReference type="SUPFAM" id="SSF82649">
    <property type="entry name" value="SufE/NifU"/>
    <property type="match status" value="1"/>
</dbReference>
<feature type="domain" description="NIF system FeS cluster assembly NifU N-terminal" evidence="1">
    <location>
        <begin position="44"/>
        <end position="82"/>
    </location>
</feature>
<dbReference type="GO" id="GO:0051536">
    <property type="term" value="F:iron-sulfur cluster binding"/>
    <property type="evidence" value="ECO:0007669"/>
    <property type="project" value="InterPro"/>
</dbReference>
<dbReference type="Proteomes" id="UP000054282">
    <property type="component" value="Unassembled WGS sequence"/>
</dbReference>
<dbReference type="Gene3D" id="3.90.1010.10">
    <property type="match status" value="1"/>
</dbReference>
<protein>
    <recommendedName>
        <fullName evidence="1">NIF system FeS cluster assembly NifU N-terminal domain-containing protein</fullName>
    </recommendedName>
</protein>
<evidence type="ECO:0000259" key="1">
    <source>
        <dbReference type="Pfam" id="PF01592"/>
    </source>
</evidence>
<dbReference type="GO" id="GO:0016226">
    <property type="term" value="P:iron-sulfur cluster assembly"/>
    <property type="evidence" value="ECO:0007669"/>
    <property type="project" value="InterPro"/>
</dbReference>
<organism evidence="2 3">
    <name type="scientific">Plasmodium falciparum (isolate Dd2)</name>
    <dbReference type="NCBI Taxonomy" id="57267"/>
    <lineage>
        <taxon>Eukaryota</taxon>
        <taxon>Sar</taxon>
        <taxon>Alveolata</taxon>
        <taxon>Apicomplexa</taxon>
        <taxon>Aconoidasida</taxon>
        <taxon>Haemosporida</taxon>
        <taxon>Plasmodiidae</taxon>
        <taxon>Plasmodium</taxon>
        <taxon>Plasmodium (Laverania)</taxon>
    </lineage>
</organism>
<proteinExistence type="predicted"/>
<gene>
    <name evidence="2" type="ORF">PFDG_05261</name>
</gene>
<dbReference type="Pfam" id="PF01592">
    <property type="entry name" value="NifU_N"/>
    <property type="match status" value="1"/>
</dbReference>
<reference evidence="3" key="1">
    <citation type="submission" date="2006-09" db="EMBL/GenBank/DDBJ databases">
        <title>Annotation of Plasmodium falciparum Dd2.</title>
        <authorList>
            <consortium name="The Broad Institute Genome Sequencing Platform"/>
            <person name="Volkman S.K."/>
            <person name="Neafsey D.E."/>
            <person name="Dash A.P."/>
            <person name="Chitnis C.E."/>
            <person name="Hartl D.L."/>
            <person name="Young S.K."/>
            <person name="Zeng Q."/>
            <person name="Koehrsen M."/>
            <person name="Alvarado L."/>
            <person name="Berlin A."/>
            <person name="Borenstein D."/>
            <person name="Chapman S.B."/>
            <person name="Chen Z."/>
            <person name="Engels R."/>
            <person name="Freedman E."/>
            <person name="Gellesch M."/>
            <person name="Goldberg J."/>
            <person name="Griggs A."/>
            <person name="Gujja S."/>
            <person name="Heilman E.R."/>
            <person name="Heiman D.I."/>
            <person name="Howarth C."/>
            <person name="Jen D."/>
            <person name="Larson L."/>
            <person name="Mehta T."/>
            <person name="Neiman D."/>
            <person name="Park D."/>
            <person name="Pearson M."/>
            <person name="Roberts A."/>
            <person name="Saif S."/>
            <person name="Shea T."/>
            <person name="Shenoy N."/>
            <person name="Sisk P."/>
            <person name="Stolte C."/>
            <person name="Sykes S."/>
            <person name="Walk T."/>
            <person name="White J."/>
            <person name="Yandava C."/>
            <person name="Haas B."/>
            <person name="Henn M.R."/>
            <person name="Nusbaum C."/>
            <person name="Birren B."/>
        </authorList>
    </citation>
    <scope>NUCLEOTIDE SEQUENCE [LARGE SCALE GENOMIC DNA]</scope>
</reference>
<name>A0A0L7MA76_PLAF4</name>
<sequence>EKSCICLYTNCSNESNVTKEFLYSKHLESFDNIEKNICPPLRRKASCGDVLQLQLRIENDHISVASVLAFGPRSAIATGSCMFYVKPGTPPPVGRT</sequence>
<dbReference type="EMBL" id="GG703008">
    <property type="protein sequence ID" value="KOB89708.1"/>
    <property type="molecule type" value="Genomic_DNA"/>
</dbReference>
<dbReference type="KEGG" id="pfd:PFDG_05261"/>
<dbReference type="AlphaFoldDB" id="A0A0L7MA76"/>
<evidence type="ECO:0000313" key="2">
    <source>
        <dbReference type="EMBL" id="KOB89708.1"/>
    </source>
</evidence>
<dbReference type="GO" id="GO:0005506">
    <property type="term" value="F:iron ion binding"/>
    <property type="evidence" value="ECO:0007669"/>
    <property type="project" value="InterPro"/>
</dbReference>
<evidence type="ECO:0000313" key="3">
    <source>
        <dbReference type="Proteomes" id="UP000054282"/>
    </source>
</evidence>
<accession>A0A0L7MA76</accession>
<reference evidence="3" key="2">
    <citation type="submission" date="2006-09" db="EMBL/GenBank/DDBJ databases">
        <title>The genome sequence of Plasmodium falciparum Dd2.</title>
        <authorList>
            <consortium name="The Broad Institute Genome Sequencing Platform"/>
            <person name="Birren B."/>
            <person name="Lander E."/>
            <person name="Galagan J."/>
            <person name="Nusbaum C."/>
            <person name="Devon K."/>
            <person name="Henn M."/>
            <person name="Jaffe D."/>
            <person name="Butler J."/>
            <person name="Alvarez P."/>
            <person name="Gnerre S."/>
            <person name="Grabherr M."/>
            <person name="Kleber M."/>
            <person name="Mauceli E."/>
            <person name="Brockman W."/>
            <person name="MacCallum I.A."/>
            <person name="Rounsley S."/>
            <person name="Young S."/>
            <person name="LaButti K."/>
            <person name="Pushparaj V."/>
            <person name="DeCaprio D."/>
            <person name="Crawford M."/>
            <person name="Koehrsen M."/>
            <person name="Engels R."/>
            <person name="Montgomery P."/>
            <person name="Pearson M."/>
            <person name="Howarth C."/>
            <person name="Larson L."/>
            <person name="Luoma S."/>
            <person name="White J."/>
            <person name="Kodira C."/>
            <person name="Zeng Q."/>
            <person name="O'Leary S."/>
            <person name="Yandava C."/>
            <person name="Alvarado L."/>
            <person name="Wirth D."/>
            <person name="Volkman S."/>
            <person name="Hartl D."/>
        </authorList>
    </citation>
    <scope>NUCLEOTIDE SEQUENCE [LARGE SCALE GENOMIC DNA]</scope>
</reference>
<dbReference type="InterPro" id="IPR002871">
    <property type="entry name" value="NIF_FeS_clus_asmbl_NifU_N"/>
</dbReference>